<gene>
    <name evidence="2" type="ORF">RDB_LOCUS44028</name>
</gene>
<name>A0A8H3B3D4_9AGAM</name>
<protein>
    <submittedName>
        <fullName evidence="2">Uncharacterized protein</fullName>
    </submittedName>
</protein>
<evidence type="ECO:0000256" key="1">
    <source>
        <dbReference type="SAM" id="MobiDB-lite"/>
    </source>
</evidence>
<evidence type="ECO:0000313" key="2">
    <source>
        <dbReference type="EMBL" id="CAE6446969.1"/>
    </source>
</evidence>
<dbReference type="EMBL" id="CAJMXA010000933">
    <property type="protein sequence ID" value="CAE6446969.1"/>
    <property type="molecule type" value="Genomic_DNA"/>
</dbReference>
<comment type="caution">
    <text evidence="2">The sequence shown here is derived from an EMBL/GenBank/DDBJ whole genome shotgun (WGS) entry which is preliminary data.</text>
</comment>
<proteinExistence type="predicted"/>
<dbReference type="AlphaFoldDB" id="A0A8H3B3D4"/>
<accession>A0A8H3B3D4</accession>
<evidence type="ECO:0000313" key="3">
    <source>
        <dbReference type="Proteomes" id="UP000663853"/>
    </source>
</evidence>
<organism evidence="2 3">
    <name type="scientific">Rhizoctonia solani</name>
    <dbReference type="NCBI Taxonomy" id="456999"/>
    <lineage>
        <taxon>Eukaryota</taxon>
        <taxon>Fungi</taxon>
        <taxon>Dikarya</taxon>
        <taxon>Basidiomycota</taxon>
        <taxon>Agaricomycotina</taxon>
        <taxon>Agaricomycetes</taxon>
        <taxon>Cantharellales</taxon>
        <taxon>Ceratobasidiaceae</taxon>
        <taxon>Rhizoctonia</taxon>
    </lineage>
</organism>
<feature type="compositionally biased region" description="Polar residues" evidence="1">
    <location>
        <begin position="113"/>
        <end position="128"/>
    </location>
</feature>
<feature type="region of interest" description="Disordered" evidence="1">
    <location>
        <begin position="109"/>
        <end position="128"/>
    </location>
</feature>
<dbReference type="Proteomes" id="UP000663853">
    <property type="component" value="Unassembled WGS sequence"/>
</dbReference>
<reference evidence="2" key="1">
    <citation type="submission" date="2021-01" db="EMBL/GenBank/DDBJ databases">
        <authorList>
            <person name="Kaushik A."/>
        </authorList>
    </citation>
    <scope>NUCLEOTIDE SEQUENCE</scope>
    <source>
        <strain evidence="2">AG6-10EEA</strain>
    </source>
</reference>
<sequence>MPIQAPHRTIPALITLEEMLLQYLGLENNPDNREEVVEALELGLMELMDQEWVDGEQWENLMRPKYLYRVLECMLQQRCTPLPEWACYYLEDIPERLRGLESFMDLEAETLDPSPNDSTSSWVKFSPR</sequence>